<dbReference type="RefSeq" id="WP_116024649.1">
    <property type="nucleotide sequence ID" value="NZ_QTTT01000001.1"/>
</dbReference>
<feature type="region of interest" description="Disordered" evidence="1">
    <location>
        <begin position="1"/>
        <end position="48"/>
    </location>
</feature>
<proteinExistence type="predicted"/>
<dbReference type="Pfam" id="PF13845">
    <property type="entry name" value="Septum_form"/>
    <property type="match status" value="1"/>
</dbReference>
<keyword evidence="2" id="KW-1133">Transmembrane helix</keyword>
<accession>A0A3D9STP0</accession>
<evidence type="ECO:0000313" key="4">
    <source>
        <dbReference type="EMBL" id="REE99329.1"/>
    </source>
</evidence>
<keyword evidence="2" id="KW-0812">Transmembrane</keyword>
<feature type="domain" description="Septum formation-related" evidence="3">
    <location>
        <begin position="129"/>
        <end position="324"/>
    </location>
</feature>
<dbReference type="Proteomes" id="UP000256661">
    <property type="component" value="Unassembled WGS sequence"/>
</dbReference>
<dbReference type="InterPro" id="IPR026004">
    <property type="entry name" value="Septum_form"/>
</dbReference>
<evidence type="ECO:0000256" key="1">
    <source>
        <dbReference type="SAM" id="MobiDB-lite"/>
    </source>
</evidence>
<organism evidence="4 5">
    <name type="scientific">Thermomonospora umbrina</name>
    <dbReference type="NCBI Taxonomy" id="111806"/>
    <lineage>
        <taxon>Bacteria</taxon>
        <taxon>Bacillati</taxon>
        <taxon>Actinomycetota</taxon>
        <taxon>Actinomycetes</taxon>
        <taxon>Streptosporangiales</taxon>
        <taxon>Thermomonosporaceae</taxon>
        <taxon>Thermomonospora</taxon>
    </lineage>
</organism>
<gene>
    <name evidence="4" type="ORF">DFJ69_4838</name>
</gene>
<dbReference type="AlphaFoldDB" id="A0A3D9STP0"/>
<keyword evidence="5" id="KW-1185">Reference proteome</keyword>
<evidence type="ECO:0000313" key="5">
    <source>
        <dbReference type="Proteomes" id="UP000256661"/>
    </source>
</evidence>
<comment type="caution">
    <text evidence="4">The sequence shown here is derived from an EMBL/GenBank/DDBJ whole genome shotgun (WGS) entry which is preliminary data.</text>
</comment>
<protein>
    <submittedName>
        <fullName evidence="4">Putative regulator of septum formation</fullName>
    </submittedName>
</protein>
<feature type="compositionally biased region" description="Basic and acidic residues" evidence="1">
    <location>
        <begin position="1"/>
        <end position="20"/>
    </location>
</feature>
<feature type="transmembrane region" description="Helical" evidence="2">
    <location>
        <begin position="53"/>
        <end position="77"/>
    </location>
</feature>
<keyword evidence="2" id="KW-0472">Membrane</keyword>
<dbReference type="OrthoDB" id="3480120at2"/>
<dbReference type="EMBL" id="QTTT01000001">
    <property type="protein sequence ID" value="REE99329.1"/>
    <property type="molecule type" value="Genomic_DNA"/>
</dbReference>
<reference evidence="4 5" key="1">
    <citation type="submission" date="2018-08" db="EMBL/GenBank/DDBJ databases">
        <title>Sequencing the genomes of 1000 actinobacteria strains.</title>
        <authorList>
            <person name="Klenk H.-P."/>
        </authorList>
    </citation>
    <scope>NUCLEOTIDE SEQUENCE [LARGE SCALE GENOMIC DNA]</scope>
    <source>
        <strain evidence="4 5">DSM 43927</strain>
    </source>
</reference>
<name>A0A3D9STP0_9ACTN</name>
<feature type="transmembrane region" description="Helical" evidence="2">
    <location>
        <begin position="89"/>
        <end position="112"/>
    </location>
</feature>
<evidence type="ECO:0000259" key="3">
    <source>
        <dbReference type="Pfam" id="PF13845"/>
    </source>
</evidence>
<sequence length="352" mass="37598">MTKEPGDDPTPKGESDDDHPSSNSTPDAVMPSAPGPDLPPQDAIDDRPPLNQMAVATLVTGILGMGCLTVIFAFVASRQLDRGGGRGRGHVTGGLAALAAWVIVALIVGFAVQNRPAEDSAPAFNPSLGDCLDWNGQRLDSRVVPCGDPHGAEVALVFSLPEGPWPGAERAEARSQAECRERVLRRYGTRAPIVNGQAYAVPPTSAGWEGGDRRVHCVVAAVPGSTLAGRLPDGDTGFRLWGELRRADCFTASLEKKPAGARLVDCDRRHDGQVTHVFELPGEAFPGVREVEKLAGDGCTRELRLVEEPQADLRLTHVTPTRDGWYQNDQRTVVCLALADGEELTESVVRPE</sequence>
<evidence type="ECO:0000256" key="2">
    <source>
        <dbReference type="SAM" id="Phobius"/>
    </source>
</evidence>